<dbReference type="SUPFAM" id="SSF56276">
    <property type="entry name" value="S-adenosylmethionine decarboxylase"/>
    <property type="match status" value="1"/>
</dbReference>
<evidence type="ECO:0000313" key="12">
    <source>
        <dbReference type="EMBL" id="GFP37290.1"/>
    </source>
</evidence>
<dbReference type="Proteomes" id="UP000585609">
    <property type="component" value="Unassembled WGS sequence"/>
</dbReference>
<dbReference type="Pfam" id="PF02675">
    <property type="entry name" value="AdoMet_dc"/>
    <property type="match status" value="1"/>
</dbReference>
<dbReference type="GO" id="GO:0004014">
    <property type="term" value="F:adenosylmethionine decarboxylase activity"/>
    <property type="evidence" value="ECO:0007669"/>
    <property type="project" value="InterPro"/>
</dbReference>
<evidence type="ECO:0000313" key="16">
    <source>
        <dbReference type="Proteomes" id="UP000585609"/>
    </source>
</evidence>
<gene>
    <name evidence="10" type="ORF">HKBW3S09_00274</name>
    <name evidence="11" type="ORF">HKBW3S34_01621</name>
    <name evidence="12" type="ORF">HKBW3S44_00970</name>
    <name evidence="13" type="ORF">HKBW3S47_01392</name>
</gene>
<evidence type="ECO:0000256" key="5">
    <source>
        <dbReference type="ARBA" id="ARBA00023115"/>
    </source>
</evidence>
<keyword evidence="6" id="KW-0865">Zymogen</keyword>
<organism evidence="13 15">
    <name type="scientific">Candidatus Hakubella thermalkaliphila</name>
    <dbReference type="NCBI Taxonomy" id="2754717"/>
    <lineage>
        <taxon>Bacteria</taxon>
        <taxon>Bacillati</taxon>
        <taxon>Actinomycetota</taxon>
        <taxon>Actinomycetota incertae sedis</taxon>
        <taxon>Candidatus Hakubellales</taxon>
        <taxon>Candidatus Hakubellaceae</taxon>
        <taxon>Candidatus Hakubella</taxon>
    </lineage>
</organism>
<evidence type="ECO:0000313" key="13">
    <source>
        <dbReference type="EMBL" id="GFP39694.1"/>
    </source>
</evidence>
<evidence type="ECO:0000256" key="2">
    <source>
        <dbReference type="ARBA" id="ARBA00022793"/>
    </source>
</evidence>
<dbReference type="Proteomes" id="UP000569018">
    <property type="component" value="Unassembled WGS sequence"/>
</dbReference>
<dbReference type="RefSeq" id="WP_176231538.1">
    <property type="nucleotide sequence ID" value="NZ_BLRZ01000092.1"/>
</dbReference>
<dbReference type="Proteomes" id="UP000561271">
    <property type="component" value="Unassembled WGS sequence"/>
</dbReference>
<sequence length="119" mass="13882">MKNLEPRIFRKRLIIEGRYAISIDAEAIKQYLVQLAEKIEMRLLTEPFIFSPDACSHPLHHGMAGFVGWVESGAFVYTWDKFNFFTVEIYTCKPFSTKDAVQFTKEFFKATEIEFVTTL</sequence>
<evidence type="ECO:0000313" key="11">
    <source>
        <dbReference type="EMBL" id="GFP30701.1"/>
    </source>
</evidence>
<dbReference type="Gene3D" id="3.60.90.10">
    <property type="entry name" value="S-adenosylmethionine decarboxylase"/>
    <property type="match status" value="1"/>
</dbReference>
<dbReference type="EMBL" id="BLSD01000077">
    <property type="protein sequence ID" value="GFP39694.1"/>
    <property type="molecule type" value="Genomic_DNA"/>
</dbReference>
<comment type="cofactor">
    <cofactor evidence="1">
        <name>pyruvate</name>
        <dbReference type="ChEBI" id="CHEBI:15361"/>
    </cofactor>
</comment>
<evidence type="ECO:0000256" key="7">
    <source>
        <dbReference type="ARBA" id="ARBA00023239"/>
    </source>
</evidence>
<dbReference type="EMBL" id="BLRZ01000092">
    <property type="protein sequence ID" value="GFP30701.1"/>
    <property type="molecule type" value="Genomic_DNA"/>
</dbReference>
<reference evidence="14 15" key="1">
    <citation type="journal article" date="2020" name="Front. Microbiol.">
        <title>Single-cell genomics of novel Actinobacteria with the Wood-Ljungdahl pathway discovered in a serpentinizing system.</title>
        <authorList>
            <person name="Merino N."/>
            <person name="Kawai M."/>
            <person name="Boyd E.S."/>
            <person name="Colman D.R."/>
            <person name="McGlynn S.E."/>
            <person name="Nealson K.H."/>
            <person name="Kurokawa K."/>
            <person name="Hongoh Y."/>
        </authorList>
    </citation>
    <scope>NUCLEOTIDE SEQUENCE [LARGE SCALE GENOMIC DNA]</scope>
    <source>
        <strain evidence="10 16">S09_30</strain>
        <strain evidence="11 17">S34</strain>
        <strain evidence="12 14">S44</strain>
        <strain evidence="13 15">S47</strain>
    </source>
</reference>
<dbReference type="EMBL" id="BLSC01000068">
    <property type="protein sequence ID" value="GFP37290.1"/>
    <property type="molecule type" value="Genomic_DNA"/>
</dbReference>
<evidence type="ECO:0000313" key="10">
    <source>
        <dbReference type="EMBL" id="GFP22807.1"/>
    </source>
</evidence>
<keyword evidence="7" id="KW-0456">Lyase</keyword>
<dbReference type="InterPro" id="IPR003826">
    <property type="entry name" value="AdoMetDC_fam_prok"/>
</dbReference>
<dbReference type="EMBL" id="BLRW01000019">
    <property type="protein sequence ID" value="GFP22807.1"/>
    <property type="molecule type" value="Genomic_DNA"/>
</dbReference>
<keyword evidence="8" id="KW-0704">Schiff base</keyword>
<keyword evidence="3" id="KW-0068">Autocatalytic cleavage</keyword>
<dbReference type="AlphaFoldDB" id="A0A6V8QFP6"/>
<keyword evidence="2" id="KW-0210">Decarboxylase</keyword>
<evidence type="ECO:0000313" key="17">
    <source>
        <dbReference type="Proteomes" id="UP000588083"/>
    </source>
</evidence>
<evidence type="ECO:0000256" key="8">
    <source>
        <dbReference type="ARBA" id="ARBA00023270"/>
    </source>
</evidence>
<evidence type="ECO:0000256" key="3">
    <source>
        <dbReference type="ARBA" id="ARBA00022813"/>
    </source>
</evidence>
<evidence type="ECO:0000256" key="1">
    <source>
        <dbReference type="ARBA" id="ARBA00001928"/>
    </source>
</evidence>
<keyword evidence="5" id="KW-0620">Polyamine biosynthesis</keyword>
<keyword evidence="9" id="KW-0670">Pyruvate</keyword>
<keyword evidence="17" id="KW-1185">Reference proteome</keyword>
<evidence type="ECO:0008006" key="18">
    <source>
        <dbReference type="Google" id="ProtNLM"/>
    </source>
</evidence>
<comment type="caution">
    <text evidence="13">The sequence shown here is derived from an EMBL/GenBank/DDBJ whole genome shotgun (WGS) entry which is preliminary data.</text>
</comment>
<evidence type="ECO:0000313" key="14">
    <source>
        <dbReference type="Proteomes" id="UP000561271"/>
    </source>
</evidence>
<evidence type="ECO:0000256" key="6">
    <source>
        <dbReference type="ARBA" id="ARBA00023145"/>
    </source>
</evidence>
<evidence type="ECO:0000256" key="4">
    <source>
        <dbReference type="ARBA" id="ARBA00023066"/>
    </source>
</evidence>
<name>A0A6V8QFP6_9ACTN</name>
<dbReference type="GO" id="GO:0008295">
    <property type="term" value="P:spermidine biosynthetic process"/>
    <property type="evidence" value="ECO:0007669"/>
    <property type="project" value="UniProtKB-KW"/>
</dbReference>
<dbReference type="InterPro" id="IPR016067">
    <property type="entry name" value="S-AdoMet_deCO2ase_core"/>
</dbReference>
<evidence type="ECO:0000313" key="15">
    <source>
        <dbReference type="Proteomes" id="UP000569018"/>
    </source>
</evidence>
<protein>
    <recommendedName>
        <fullName evidence="18">S-adenosylmethionine decarboxylase</fullName>
    </recommendedName>
</protein>
<keyword evidence="4" id="KW-0745">Spermidine biosynthesis</keyword>
<accession>A0A6V8QFP6</accession>
<proteinExistence type="predicted"/>
<evidence type="ECO:0000256" key="9">
    <source>
        <dbReference type="ARBA" id="ARBA00023317"/>
    </source>
</evidence>
<dbReference type="Proteomes" id="UP000588083">
    <property type="component" value="Unassembled WGS sequence"/>
</dbReference>